<keyword evidence="2" id="KW-1185">Reference proteome</keyword>
<accession>A0A0C2JBP3</accession>
<comment type="caution">
    <text evidence="1">The sequence shown here is derived from an EMBL/GenBank/DDBJ whole genome shotgun (WGS) entry which is preliminary data.</text>
</comment>
<dbReference type="EMBL" id="JTKH01000025">
    <property type="protein sequence ID" value="KII75324.1"/>
    <property type="molecule type" value="Genomic_DNA"/>
</dbReference>
<dbReference type="AlphaFoldDB" id="A0A0C2NGT6"/>
<evidence type="ECO:0000313" key="2">
    <source>
        <dbReference type="Proteomes" id="UP000031672"/>
    </source>
</evidence>
<dbReference type="Proteomes" id="UP000031672">
    <property type="component" value="Unassembled WGS sequence"/>
</dbReference>
<sequence length="334" mass="37932">MLYIPAFLASDLVLTSYDHNKFEQYKALTLVSVARLTFIGKHKSRIENICNDVRLFSRGDRESLAAYMPDIQVLDFPQLVAAFQELVNEEDNPDLPPPSIVNQLNHYRRPYEATLDYKDGYSRRSNTTTFTGSSKLETSEIKFLDDDSGDSLVELREIASHPTVSKQVWQTEDISSDVNRTISIVSTLSTSSNDYAANALHARAINARIQKKEMSLACDIESMTKFEIGAVINYCVTSILARDCIEKQAKALLIMLFTGNPFHLIKKLKARKNNKHQVIGFQRHHRVPSQKQRAEIRPLVANSLSSFWLPLPEMVCERLQSCAKVEFSLSTHFE</sequence>
<accession>A0A0C2NGT6</accession>
<organism evidence="1 2">
    <name type="scientific">Vibrio renipiscarius</name>
    <dbReference type="NCBI Taxonomy" id="1461322"/>
    <lineage>
        <taxon>Bacteria</taxon>
        <taxon>Pseudomonadati</taxon>
        <taxon>Pseudomonadota</taxon>
        <taxon>Gammaproteobacteria</taxon>
        <taxon>Vibrionales</taxon>
        <taxon>Vibrionaceae</taxon>
        <taxon>Vibrio</taxon>
    </lineage>
</organism>
<proteinExistence type="predicted"/>
<evidence type="ECO:0000313" key="1">
    <source>
        <dbReference type="EMBL" id="KII75324.1"/>
    </source>
</evidence>
<protein>
    <submittedName>
        <fullName evidence="1">Uncharacterized protein</fullName>
    </submittedName>
</protein>
<gene>
    <name evidence="1" type="ORF">OJ16_18725</name>
</gene>
<name>A0A0C2NGT6_9VIBR</name>
<reference evidence="1 2" key="1">
    <citation type="submission" date="2014-11" db="EMBL/GenBank/DDBJ databases">
        <title>Draft Genome Sequence of Vibrio piscirenalis strains CECT 8603T and CECT 8604, two marine Gammaproteobacterium isolated from cultured gilthead sea bream (Sparus aurata).</title>
        <authorList>
            <person name="Arahal D.R."/>
            <person name="Rodrigo-Torres L."/>
            <person name="Lucena T."/>
            <person name="Pujalte M.J."/>
        </authorList>
    </citation>
    <scope>NUCLEOTIDE SEQUENCE [LARGE SCALE GENOMIC DNA]</scope>
    <source>
        <strain evidence="1 2">DCR 1-4-2</strain>
    </source>
</reference>